<evidence type="ECO:0000256" key="8">
    <source>
        <dbReference type="ARBA" id="ARBA00022723"/>
    </source>
</evidence>
<dbReference type="RefSeq" id="WP_377118155.1">
    <property type="nucleotide sequence ID" value="NZ_JBHTHZ010000014.1"/>
</dbReference>
<dbReference type="NCBIfam" id="TIGR00538">
    <property type="entry name" value="hemN"/>
    <property type="match status" value="1"/>
</dbReference>
<comment type="caution">
    <text evidence="16">The sequence shown here is derived from an EMBL/GenBank/DDBJ whole genome shotgun (WGS) entry which is preliminary data.</text>
</comment>
<dbReference type="PROSITE" id="PS51918">
    <property type="entry name" value="RADICAL_SAM"/>
    <property type="match status" value="1"/>
</dbReference>
<dbReference type="EMBL" id="JBHTHZ010000014">
    <property type="protein sequence ID" value="MFD0795600.1"/>
    <property type="molecule type" value="Genomic_DNA"/>
</dbReference>
<dbReference type="SFLD" id="SFLDG01065">
    <property type="entry name" value="anaerobic_coproporphyrinogen-I"/>
    <property type="match status" value="1"/>
</dbReference>
<dbReference type="PANTHER" id="PTHR13932">
    <property type="entry name" value="COPROPORPHYRINIGEN III OXIDASE"/>
    <property type="match status" value="1"/>
</dbReference>
<name>A0ABW3AXJ7_9SPHI</name>
<dbReference type="Proteomes" id="UP001597010">
    <property type="component" value="Unassembled WGS sequence"/>
</dbReference>
<keyword evidence="8 14" id="KW-0479">Metal-binding</keyword>
<keyword evidence="5 14" id="KW-0004">4Fe-4S</keyword>
<dbReference type="InterPro" id="IPR006638">
    <property type="entry name" value="Elp3/MiaA/NifB-like_rSAM"/>
</dbReference>
<evidence type="ECO:0000256" key="1">
    <source>
        <dbReference type="ARBA" id="ARBA00004496"/>
    </source>
</evidence>
<evidence type="ECO:0000256" key="11">
    <source>
        <dbReference type="ARBA" id="ARBA00023014"/>
    </source>
</evidence>
<dbReference type="InterPro" id="IPR004558">
    <property type="entry name" value="Coprogen_oxidase_HemN"/>
</dbReference>
<keyword evidence="17" id="KW-1185">Reference proteome</keyword>
<evidence type="ECO:0000256" key="14">
    <source>
        <dbReference type="PIRNR" id="PIRNR000167"/>
    </source>
</evidence>
<comment type="cofactor">
    <cofactor evidence="14">
        <name>[4Fe-4S] cluster</name>
        <dbReference type="ChEBI" id="CHEBI:49883"/>
    </cofactor>
    <text evidence="14">Binds 1 [4Fe-4S] cluster. The cluster is coordinated with 3 cysteines and an exchangeable S-adenosyl-L-methionine.</text>
</comment>
<sequence>MKPDLTQKYNVAAPRYTSYPTMPYWDVDNFNIAGWESSVKASFEESNEKEGVSIYVHLPFCESLCTYCGCNTRITKNHAVELPYIQAVLKEWQMYRALMGHKPYIRELHLGGGTPTFFSAENLKMLISGLLEDAYVHPQAEFSFEAHPGNTTSAHLQTLYDLGFRRLSLGIQDFDPAVQLIINRHQTLDQVRDVTYAARKIGYTSINYDLIYGLPLQTLNGLVNTMHLVSELVPDRIAFYSYAHVPWIKPGQRKFTEADLPDATTKAKLYEVGRSLLKNYGYVEVGMDHFALPNDQLVTAEKNGDLHRNFMGYTHQHTQLLVGLGVSSIGDYWYAFAQNEKKLEDYLKAIELGVLPIAKGHLLTDADLAIRKHILEIMCTGKTSWNHHIEPFDELITGIERLEPLAQDGLIELCSWGITVTDTGRRFLRNICMALDARLWADKPATQLFSMAI</sequence>
<dbReference type="Pfam" id="PF04055">
    <property type="entry name" value="Radical_SAM"/>
    <property type="match status" value="1"/>
</dbReference>
<evidence type="ECO:0000256" key="2">
    <source>
        <dbReference type="ARBA" id="ARBA00004785"/>
    </source>
</evidence>
<dbReference type="SFLD" id="SFLDS00029">
    <property type="entry name" value="Radical_SAM"/>
    <property type="match status" value="1"/>
</dbReference>
<keyword evidence="9 14" id="KW-0560">Oxidoreductase</keyword>
<dbReference type="InterPro" id="IPR058240">
    <property type="entry name" value="rSAM_sf"/>
</dbReference>
<comment type="subunit">
    <text evidence="4">Monomer.</text>
</comment>
<keyword evidence="7 14" id="KW-0949">S-adenosyl-L-methionine</keyword>
<comment type="catalytic activity">
    <reaction evidence="13 14">
        <text>coproporphyrinogen III + 2 S-adenosyl-L-methionine = protoporphyrinogen IX + 2 5'-deoxyadenosine + 2 L-methionine + 2 CO2</text>
        <dbReference type="Rhea" id="RHEA:15425"/>
        <dbReference type="ChEBI" id="CHEBI:16526"/>
        <dbReference type="ChEBI" id="CHEBI:17319"/>
        <dbReference type="ChEBI" id="CHEBI:57307"/>
        <dbReference type="ChEBI" id="CHEBI:57309"/>
        <dbReference type="ChEBI" id="CHEBI:57844"/>
        <dbReference type="ChEBI" id="CHEBI:59789"/>
        <dbReference type="EC" id="1.3.98.3"/>
    </reaction>
</comment>
<dbReference type="EC" id="1.3.98.3" evidence="14"/>
<evidence type="ECO:0000256" key="3">
    <source>
        <dbReference type="ARBA" id="ARBA00005493"/>
    </source>
</evidence>
<evidence type="ECO:0000256" key="10">
    <source>
        <dbReference type="ARBA" id="ARBA00023004"/>
    </source>
</evidence>
<dbReference type="SMART" id="SM00729">
    <property type="entry name" value="Elp3"/>
    <property type="match status" value="1"/>
</dbReference>
<dbReference type="GO" id="GO:0051989">
    <property type="term" value="F:coproporphyrinogen dehydrogenase activity"/>
    <property type="evidence" value="ECO:0007669"/>
    <property type="project" value="UniProtKB-EC"/>
</dbReference>
<keyword evidence="12 14" id="KW-0627">Porphyrin biosynthesis</keyword>
<evidence type="ECO:0000256" key="9">
    <source>
        <dbReference type="ARBA" id="ARBA00023002"/>
    </source>
</evidence>
<comment type="subcellular location">
    <subcellularLocation>
        <location evidence="1 14">Cytoplasm</location>
    </subcellularLocation>
</comment>
<dbReference type="InterPro" id="IPR007197">
    <property type="entry name" value="rSAM"/>
</dbReference>
<protein>
    <recommendedName>
        <fullName evidence="14">Coproporphyrinogen-III oxidase</fullName>
        <ecNumber evidence="14">1.3.98.3</ecNumber>
    </recommendedName>
</protein>
<accession>A0ABW3AXJ7</accession>
<keyword evidence="11 14" id="KW-0411">Iron-sulfur</keyword>
<evidence type="ECO:0000256" key="5">
    <source>
        <dbReference type="ARBA" id="ARBA00022485"/>
    </source>
</evidence>
<evidence type="ECO:0000256" key="7">
    <source>
        <dbReference type="ARBA" id="ARBA00022691"/>
    </source>
</evidence>
<keyword evidence="6 14" id="KW-0963">Cytoplasm</keyword>
<dbReference type="Gene3D" id="1.10.10.920">
    <property type="match status" value="1"/>
</dbReference>
<dbReference type="Gene3D" id="3.20.20.70">
    <property type="entry name" value="Aldolase class I"/>
    <property type="match status" value="1"/>
</dbReference>
<evidence type="ECO:0000256" key="13">
    <source>
        <dbReference type="ARBA" id="ARBA00048321"/>
    </source>
</evidence>
<keyword evidence="10 14" id="KW-0408">Iron</keyword>
<dbReference type="PIRSF" id="PIRSF000167">
    <property type="entry name" value="HemN"/>
    <property type="match status" value="1"/>
</dbReference>
<evidence type="ECO:0000259" key="15">
    <source>
        <dbReference type="PROSITE" id="PS51918"/>
    </source>
</evidence>
<feature type="domain" description="Radical SAM core" evidence="15">
    <location>
        <begin position="46"/>
        <end position="283"/>
    </location>
</feature>
<dbReference type="PANTHER" id="PTHR13932:SF6">
    <property type="entry name" value="OXYGEN-INDEPENDENT COPROPORPHYRINOGEN III OXIDASE"/>
    <property type="match status" value="1"/>
</dbReference>
<gene>
    <name evidence="16" type="primary">hemN</name>
    <name evidence="16" type="ORF">ACFQZX_18405</name>
</gene>
<evidence type="ECO:0000313" key="16">
    <source>
        <dbReference type="EMBL" id="MFD0795600.1"/>
    </source>
</evidence>
<evidence type="ECO:0000313" key="17">
    <source>
        <dbReference type="Proteomes" id="UP001597010"/>
    </source>
</evidence>
<dbReference type="InterPro" id="IPR034505">
    <property type="entry name" value="Coproporphyrinogen-III_oxidase"/>
</dbReference>
<dbReference type="SUPFAM" id="SSF102114">
    <property type="entry name" value="Radical SAM enzymes"/>
    <property type="match status" value="1"/>
</dbReference>
<comment type="similarity">
    <text evidence="3 14">Belongs to the anaerobic coproporphyrinogen-III oxidase family.</text>
</comment>
<evidence type="ECO:0000256" key="12">
    <source>
        <dbReference type="ARBA" id="ARBA00023244"/>
    </source>
</evidence>
<organism evidence="16 17">
    <name type="scientific">Mucilaginibacter litoreus</name>
    <dbReference type="NCBI Taxonomy" id="1048221"/>
    <lineage>
        <taxon>Bacteria</taxon>
        <taxon>Pseudomonadati</taxon>
        <taxon>Bacteroidota</taxon>
        <taxon>Sphingobacteriia</taxon>
        <taxon>Sphingobacteriales</taxon>
        <taxon>Sphingobacteriaceae</taxon>
        <taxon>Mucilaginibacter</taxon>
    </lineage>
</organism>
<proteinExistence type="inferred from homology"/>
<reference evidence="17" key="1">
    <citation type="journal article" date="2019" name="Int. J. Syst. Evol. Microbiol.">
        <title>The Global Catalogue of Microorganisms (GCM) 10K type strain sequencing project: providing services to taxonomists for standard genome sequencing and annotation.</title>
        <authorList>
            <consortium name="The Broad Institute Genomics Platform"/>
            <consortium name="The Broad Institute Genome Sequencing Center for Infectious Disease"/>
            <person name="Wu L."/>
            <person name="Ma J."/>
        </authorList>
    </citation>
    <scope>NUCLEOTIDE SEQUENCE [LARGE SCALE GENOMIC DNA]</scope>
    <source>
        <strain evidence="17">CCUG 61484</strain>
    </source>
</reference>
<evidence type="ECO:0000256" key="6">
    <source>
        <dbReference type="ARBA" id="ARBA00022490"/>
    </source>
</evidence>
<evidence type="ECO:0000256" key="4">
    <source>
        <dbReference type="ARBA" id="ARBA00011245"/>
    </source>
</evidence>
<dbReference type="InterPro" id="IPR013785">
    <property type="entry name" value="Aldolase_TIM"/>
</dbReference>
<comment type="pathway">
    <text evidence="2 14">Porphyrin-containing compound metabolism; protoporphyrin-IX biosynthesis; protoporphyrinogen-IX from coproporphyrinogen-III (AdoMet route): step 1/1.</text>
</comment>